<reference evidence="3" key="1">
    <citation type="submission" date="2022-11" db="UniProtKB">
        <authorList>
            <consortium name="WormBaseParasite"/>
        </authorList>
    </citation>
    <scope>IDENTIFICATION</scope>
</reference>
<dbReference type="Proteomes" id="UP000887572">
    <property type="component" value="Unplaced"/>
</dbReference>
<dbReference type="WBParaSite" id="Gr19_v10_g10904.t1">
    <property type="protein sequence ID" value="Gr19_v10_g10904.t1"/>
    <property type="gene ID" value="Gr19_v10_g10904"/>
</dbReference>
<feature type="compositionally biased region" description="Low complexity" evidence="1">
    <location>
        <begin position="25"/>
        <end position="37"/>
    </location>
</feature>
<evidence type="ECO:0000313" key="3">
    <source>
        <dbReference type="WBParaSite" id="Gr19_v10_g10904.t1"/>
    </source>
</evidence>
<feature type="region of interest" description="Disordered" evidence="1">
    <location>
        <begin position="15"/>
        <end position="57"/>
    </location>
</feature>
<feature type="compositionally biased region" description="Basic and acidic residues" evidence="1">
    <location>
        <begin position="38"/>
        <end position="48"/>
    </location>
</feature>
<organism evidence="2 3">
    <name type="scientific">Globodera rostochiensis</name>
    <name type="common">Golden nematode worm</name>
    <name type="synonym">Heterodera rostochiensis</name>
    <dbReference type="NCBI Taxonomy" id="31243"/>
    <lineage>
        <taxon>Eukaryota</taxon>
        <taxon>Metazoa</taxon>
        <taxon>Ecdysozoa</taxon>
        <taxon>Nematoda</taxon>
        <taxon>Chromadorea</taxon>
        <taxon>Rhabditida</taxon>
        <taxon>Tylenchina</taxon>
        <taxon>Tylenchomorpha</taxon>
        <taxon>Tylenchoidea</taxon>
        <taxon>Heteroderidae</taxon>
        <taxon>Heteroderinae</taxon>
        <taxon>Globodera</taxon>
    </lineage>
</organism>
<sequence>MLEFESGFGIGQMKGQKLDSNVENSSQSTAHSTTAASRWDELRKKSARDPAGGLARAHSAGPLALAPQWRSSDFFLRPHYLLRLRMLAVGGPDKKRSTTIGRARLARLGASRLGAHDWARTIGTVGRVTIGRARLGAGTFSVGTIRRPKQTKQNWGRLRLASCVWPFASGRLRLAVCVWPFASQGRLRLAVCVWPVESQYKKDWRWNLLKCVGSDCRWSFHRFCCTSLDSRHNLLFGDIRCAVLAVMFPNGLQDNIVQ</sequence>
<dbReference type="AlphaFoldDB" id="A0A914GUI5"/>
<evidence type="ECO:0000313" key="2">
    <source>
        <dbReference type="Proteomes" id="UP000887572"/>
    </source>
</evidence>
<accession>A0A914GUI5</accession>
<name>A0A914GUI5_GLORO</name>
<evidence type="ECO:0000256" key="1">
    <source>
        <dbReference type="SAM" id="MobiDB-lite"/>
    </source>
</evidence>
<protein>
    <submittedName>
        <fullName evidence="3">Uncharacterized protein</fullName>
    </submittedName>
</protein>
<proteinExistence type="predicted"/>
<keyword evidence="2" id="KW-1185">Reference proteome</keyword>